<sequence length="560" mass="61017">MSDIRPLSRSALAPLALTLVALLLAVLAAPLQPATAAATAGRVPEPGTGATGAPFKGTTPDGEVRGYVDAHTHLMAYEAFGGRLFCGKPFDPAGVQAALRDCFDHAGNGALAWFENFTRHGTPLGTHDPVGWPTFKDWPAWDSRTHQQAYHTWLERSWRAGQRVLVNHLVANRQICEIYPIKSNTCDEMDIVRLEARRMTEMQDYIDRLNGGPGKGWFRIVRGAAEARKVIEDGKLAVVLGVEASEPFGCRQAGGRPGCTREQIDRGLDEMKDLGVSSMFLCHKFDNALCGVRFDSGTTGVIVNLGNFLGTGRFWQVEPCTGTEHDNAIQPSGALGDLLRGPLSGLGQAGLTLPLYPSPPHCNVHGLSELGEYALKGLIDRNMIVEIDHMSVKAADRTLAILEEHDYSGVVSSHSWMDGNYARRLYRLGGMITGYGHAADQFVREWRANKEHRAPGRAFGYGYGLDANGMGALPPPRAGNDGNRLQYPFTSPVDPGVTLDRQRTGLRTWDVNTEGVANYGLVPDWIADMRTLAGPEITEDLARGAEVYLQMWRRAETGTG</sequence>
<proteinExistence type="predicted"/>
<dbReference type="Proteomes" id="UP001596074">
    <property type="component" value="Unassembled WGS sequence"/>
</dbReference>
<accession>A0ABW1ADA9</accession>
<dbReference type="SUPFAM" id="SSF51556">
    <property type="entry name" value="Metallo-dependent hydrolases"/>
    <property type="match status" value="1"/>
</dbReference>
<feature type="region of interest" description="Disordered" evidence="1">
    <location>
        <begin position="38"/>
        <end position="60"/>
    </location>
</feature>
<keyword evidence="2" id="KW-0732">Signal</keyword>
<evidence type="ECO:0000313" key="3">
    <source>
        <dbReference type="EMBL" id="MFC5752300.1"/>
    </source>
</evidence>
<protein>
    <submittedName>
        <fullName evidence="3">Coagulation factor 5/8 type domain-containing protein</fullName>
    </submittedName>
</protein>
<name>A0ABW1ADA9_9ACTN</name>
<evidence type="ECO:0000256" key="2">
    <source>
        <dbReference type="SAM" id="SignalP"/>
    </source>
</evidence>
<dbReference type="EMBL" id="JBHSON010000085">
    <property type="protein sequence ID" value="MFC5752300.1"/>
    <property type="molecule type" value="Genomic_DNA"/>
</dbReference>
<feature type="chain" id="PRO_5045928364" evidence="2">
    <location>
        <begin position="37"/>
        <end position="560"/>
    </location>
</feature>
<dbReference type="InterPro" id="IPR032466">
    <property type="entry name" value="Metal_Hydrolase"/>
</dbReference>
<keyword evidence="4" id="KW-1185">Reference proteome</keyword>
<comment type="caution">
    <text evidence="3">The sequence shown here is derived from an EMBL/GenBank/DDBJ whole genome shotgun (WGS) entry which is preliminary data.</text>
</comment>
<reference evidence="4" key="1">
    <citation type="journal article" date="2019" name="Int. J. Syst. Evol. Microbiol.">
        <title>The Global Catalogue of Microorganisms (GCM) 10K type strain sequencing project: providing services to taxonomists for standard genome sequencing and annotation.</title>
        <authorList>
            <consortium name="The Broad Institute Genomics Platform"/>
            <consortium name="The Broad Institute Genome Sequencing Center for Infectious Disease"/>
            <person name="Wu L."/>
            <person name="Ma J."/>
        </authorList>
    </citation>
    <scope>NUCLEOTIDE SEQUENCE [LARGE SCALE GENOMIC DNA]</scope>
    <source>
        <strain evidence="4">KCTC 42087</strain>
    </source>
</reference>
<evidence type="ECO:0000256" key="1">
    <source>
        <dbReference type="SAM" id="MobiDB-lite"/>
    </source>
</evidence>
<organism evidence="3 4">
    <name type="scientific">Actinomadura rugatobispora</name>
    <dbReference type="NCBI Taxonomy" id="1994"/>
    <lineage>
        <taxon>Bacteria</taxon>
        <taxon>Bacillati</taxon>
        <taxon>Actinomycetota</taxon>
        <taxon>Actinomycetes</taxon>
        <taxon>Streptosporangiales</taxon>
        <taxon>Thermomonosporaceae</taxon>
        <taxon>Actinomadura</taxon>
    </lineage>
</organism>
<gene>
    <name evidence="3" type="ORF">ACFPZN_42380</name>
</gene>
<dbReference type="RefSeq" id="WP_378288260.1">
    <property type="nucleotide sequence ID" value="NZ_JBHSON010000085.1"/>
</dbReference>
<evidence type="ECO:0000313" key="4">
    <source>
        <dbReference type="Proteomes" id="UP001596074"/>
    </source>
</evidence>
<feature type="signal peptide" evidence="2">
    <location>
        <begin position="1"/>
        <end position="36"/>
    </location>
</feature>
<dbReference type="Gene3D" id="3.20.20.140">
    <property type="entry name" value="Metal-dependent hydrolases"/>
    <property type="match status" value="1"/>
</dbReference>